<dbReference type="InterPro" id="IPR001680">
    <property type="entry name" value="WD40_rpt"/>
</dbReference>
<dbReference type="Proteomes" id="UP000295431">
    <property type="component" value="Unassembled WGS sequence"/>
</dbReference>
<evidence type="ECO:0000313" key="5">
    <source>
        <dbReference type="EMBL" id="TDC04401.1"/>
    </source>
</evidence>
<dbReference type="SUPFAM" id="SSF63829">
    <property type="entry name" value="Calcium-dependent phosphotriesterase"/>
    <property type="match status" value="1"/>
</dbReference>
<dbReference type="PROSITE" id="PS50082">
    <property type="entry name" value="WD_REPEATS_2"/>
    <property type="match status" value="1"/>
</dbReference>
<dbReference type="PANTHER" id="PTHR44019:SF8">
    <property type="entry name" value="POC1 CENTRIOLAR PROTEIN HOMOLOG"/>
    <property type="match status" value="1"/>
</dbReference>
<keyword evidence="4" id="KW-1133">Transmembrane helix</keyword>
<dbReference type="SUPFAM" id="SSF50998">
    <property type="entry name" value="Quinoprotein alcohol dehydrogenase-like"/>
    <property type="match status" value="1"/>
</dbReference>
<dbReference type="EMBL" id="SMJW01000342">
    <property type="protein sequence ID" value="TDC04401.1"/>
    <property type="molecule type" value="Genomic_DNA"/>
</dbReference>
<keyword evidence="2" id="KW-0677">Repeat</keyword>
<dbReference type="InterPro" id="IPR015943">
    <property type="entry name" value="WD40/YVTN_repeat-like_dom_sf"/>
</dbReference>
<accession>A0A4R4N6E2</accession>
<dbReference type="PANTHER" id="PTHR44019">
    <property type="entry name" value="WD REPEAT-CONTAINING PROTEIN 55"/>
    <property type="match status" value="1"/>
</dbReference>
<dbReference type="InterPro" id="IPR011047">
    <property type="entry name" value="Quinoprotein_ADH-like_sf"/>
</dbReference>
<evidence type="ECO:0000313" key="6">
    <source>
        <dbReference type="Proteomes" id="UP000295431"/>
    </source>
</evidence>
<dbReference type="SMART" id="SM00320">
    <property type="entry name" value="WD40"/>
    <property type="match status" value="6"/>
</dbReference>
<dbReference type="InterPro" id="IPR050505">
    <property type="entry name" value="WDR55/POC1"/>
</dbReference>
<organism evidence="5 6">
    <name type="scientific">Actinomadura bangladeshensis</name>
    <dbReference type="NCBI Taxonomy" id="453573"/>
    <lineage>
        <taxon>Bacteria</taxon>
        <taxon>Bacillati</taxon>
        <taxon>Actinomycetota</taxon>
        <taxon>Actinomycetes</taxon>
        <taxon>Streptosporangiales</taxon>
        <taxon>Thermomonosporaceae</taxon>
        <taxon>Actinomadura</taxon>
    </lineage>
</organism>
<reference evidence="5 6" key="1">
    <citation type="submission" date="2019-03" db="EMBL/GenBank/DDBJ databases">
        <title>Draft genome sequences of novel Actinobacteria.</title>
        <authorList>
            <person name="Sahin N."/>
            <person name="Ay H."/>
            <person name="Saygin H."/>
        </authorList>
    </citation>
    <scope>NUCLEOTIDE SEQUENCE [LARGE SCALE GENOMIC DNA]</scope>
    <source>
        <strain evidence="5 6">DSM 45347</strain>
    </source>
</reference>
<dbReference type="Pfam" id="PF00400">
    <property type="entry name" value="WD40"/>
    <property type="match status" value="2"/>
</dbReference>
<gene>
    <name evidence="5" type="ORF">E1284_36925</name>
</gene>
<dbReference type="AlphaFoldDB" id="A0A4R4N6E2"/>
<keyword evidence="6" id="KW-1185">Reference proteome</keyword>
<keyword evidence="4" id="KW-0812">Transmembrane</keyword>
<feature type="repeat" description="WD" evidence="3">
    <location>
        <begin position="231"/>
        <end position="257"/>
    </location>
</feature>
<dbReference type="Gene3D" id="2.130.10.10">
    <property type="entry name" value="YVTN repeat-like/Quinoprotein amine dehydrogenase"/>
    <property type="match status" value="3"/>
</dbReference>
<proteinExistence type="predicted"/>
<evidence type="ECO:0000256" key="4">
    <source>
        <dbReference type="SAM" id="Phobius"/>
    </source>
</evidence>
<keyword evidence="4" id="KW-0472">Membrane</keyword>
<evidence type="ECO:0000256" key="1">
    <source>
        <dbReference type="ARBA" id="ARBA00022574"/>
    </source>
</evidence>
<name>A0A4R4N6E2_9ACTN</name>
<evidence type="ECO:0000256" key="2">
    <source>
        <dbReference type="ARBA" id="ARBA00022737"/>
    </source>
</evidence>
<keyword evidence="1 3" id="KW-0853">WD repeat</keyword>
<protein>
    <submittedName>
        <fullName evidence="5">WD40 repeat domain-containing protein</fullName>
    </submittedName>
</protein>
<evidence type="ECO:0000256" key="3">
    <source>
        <dbReference type="PROSITE-ProRule" id="PRU00221"/>
    </source>
</evidence>
<comment type="caution">
    <text evidence="5">The sequence shown here is derived from an EMBL/GenBank/DDBJ whole genome shotgun (WGS) entry which is preliminary data.</text>
</comment>
<sequence>MAMALAYVHGLTPDARAPYNRRMVLSANVARDGTLLKVTEIERKMLAVADRELTLLVSPANWARARAEAEERGPDLRAEVVEDVPAALSTMRIHPSRHPYWMVPLLVVVVLGGIAAYAVGRAHDERDARRVRELAAIVERDARTDPGRAAVAALAAQRIGPGSEDASDALLRVAAVDPRLRGVVSSGRPAGAVAVSADGRRIAVGGNGHRVRVQEPGGGRFRAVGHGGAGVSALAFTPDGRTLISGDDKGLVVRWDITGPVPRPVQEASSHGRVDRLRVSPDGRLLAVQRAGPGVSIWRLTAVAARRGGGYDALPAEALARLPVTDPTDVVFVDDDSVAVTSAEKGQVEAGVYAASTGRRERTLLPANHGVFVGAYALAMARLADGRRVLAVGRRAPLADKGPELGRVVVWETRHWKVVRRVKDRRTVIRLAAGRDGDRLVVGSSGAGRPDAQSTLKVLDLSTGEWRGPELGGPGMMFRAQPQFDSAGGRLAALTDAWHATDWSMPSGPPLHQGVVTQVATDPRHPSRVITAGMDGLVRVADVPSLRVVQTIDLKQHGPIISMAVAPDGRTIVTGHMDGRAVVSDLDRGKAGRVLGEPVPHGLGRILTIAFDRRAARVAIGDLQGTTEVWSLRDGRLLNEIPSADREAVRALLFAGRDDELIIGYDRDHASIVPLRGGAARRIDFPDGLAVAVPLSASTLLTGQNNGELHITDLDLRQTGAQPSVRLTVTVRDITVSPDRHTWLVPSVAGAVRFIAADGGREIAVVNGMAADRETDAPVVPYYTAAFTGDGRYAVLGAASGRLAVLGLSESALVRRACSLLPAKARTDPDISVPGEAHMGRREALAVCR</sequence>
<dbReference type="OrthoDB" id="582179at2"/>
<feature type="transmembrane region" description="Helical" evidence="4">
    <location>
        <begin position="100"/>
        <end position="120"/>
    </location>
</feature>